<protein>
    <submittedName>
        <fullName evidence="3">Uncharacterized protein</fullName>
    </submittedName>
</protein>
<dbReference type="RefSeq" id="WP_025609242.1">
    <property type="nucleotide sequence ID" value="NZ_CP021235.1"/>
</dbReference>
<evidence type="ECO:0000313" key="3">
    <source>
        <dbReference type="EMBL" id="ARS37571.1"/>
    </source>
</evidence>
<dbReference type="STRING" id="709015.GCA_000472485_04087"/>
<evidence type="ECO:0000256" key="1">
    <source>
        <dbReference type="SAM" id="Coils"/>
    </source>
</evidence>
<keyword evidence="2" id="KW-1133">Transmembrane helix</keyword>
<gene>
    <name evidence="3" type="ORF">CA264_20255</name>
</gene>
<evidence type="ECO:0000313" key="4">
    <source>
        <dbReference type="Proteomes" id="UP000266292"/>
    </source>
</evidence>
<dbReference type="Proteomes" id="UP000266292">
    <property type="component" value="Chromosome"/>
</dbReference>
<organism evidence="3 4">
    <name type="scientific">Pontibacter actiniarum</name>
    <dbReference type="NCBI Taxonomy" id="323450"/>
    <lineage>
        <taxon>Bacteria</taxon>
        <taxon>Pseudomonadati</taxon>
        <taxon>Bacteroidota</taxon>
        <taxon>Cytophagia</taxon>
        <taxon>Cytophagales</taxon>
        <taxon>Hymenobacteraceae</taxon>
        <taxon>Pontibacter</taxon>
    </lineage>
</organism>
<sequence length="179" mass="20638">MNSEELEERLSDAERVLALHGKRLEKLEGREPLTPTQPTPALDYTAQLEEVKMFIKQHDLGVQALQIYAQISSFRETITKLPKVLPVRHYHHFEDRSRGFVIGGIVLLLTAAVFVGLCLSLYRENSRLRESDVKYRMIRQAYPGAGNWADSTFQQNPKDAKIWLEKREAVHLDPLLEQK</sequence>
<accession>A0A1X9YXS1</accession>
<keyword evidence="2" id="KW-0812">Transmembrane</keyword>
<proteinExistence type="predicted"/>
<name>A0A1X9YXS1_9BACT</name>
<keyword evidence="4" id="KW-1185">Reference proteome</keyword>
<dbReference type="AlphaFoldDB" id="A0A1X9YXS1"/>
<feature type="transmembrane region" description="Helical" evidence="2">
    <location>
        <begin position="100"/>
        <end position="122"/>
    </location>
</feature>
<keyword evidence="1" id="KW-0175">Coiled coil</keyword>
<evidence type="ECO:0000256" key="2">
    <source>
        <dbReference type="SAM" id="Phobius"/>
    </source>
</evidence>
<dbReference type="KEGG" id="pact:CA264_20255"/>
<feature type="coiled-coil region" evidence="1">
    <location>
        <begin position="3"/>
        <end position="30"/>
    </location>
</feature>
<dbReference type="OrthoDB" id="793768at2"/>
<reference evidence="4" key="1">
    <citation type="submission" date="2017-05" db="EMBL/GenBank/DDBJ databases">
        <authorList>
            <person name="Ray J."/>
            <person name="Price M."/>
            <person name="Deutschbauer A."/>
        </authorList>
    </citation>
    <scope>NUCLEOTIDE SEQUENCE [LARGE SCALE GENOMIC DNA]</scope>
    <source>
        <strain evidence="4">DSM 19842</strain>
    </source>
</reference>
<keyword evidence="2" id="KW-0472">Membrane</keyword>
<dbReference type="EMBL" id="CP021235">
    <property type="protein sequence ID" value="ARS37571.1"/>
    <property type="molecule type" value="Genomic_DNA"/>
</dbReference>